<dbReference type="Proteomes" id="UP000831607">
    <property type="component" value="Chromosome"/>
</dbReference>
<keyword evidence="4" id="KW-1134">Transmembrane beta strand</keyword>
<dbReference type="RefSeq" id="WP_243479463.1">
    <property type="nucleotide sequence ID" value="NZ_CP063982.1"/>
</dbReference>
<evidence type="ECO:0000256" key="6">
    <source>
        <dbReference type="ARBA" id="ARBA00022729"/>
    </source>
</evidence>
<gene>
    <name evidence="13" type="ORF">DHf2319_03785</name>
</gene>
<keyword evidence="7" id="KW-0406">Ion transport</keyword>
<dbReference type="Gene3D" id="2.40.160.10">
    <property type="entry name" value="Porin"/>
    <property type="match status" value="1"/>
</dbReference>
<keyword evidence="5" id="KW-0812">Transmembrane</keyword>
<feature type="signal peptide" evidence="11">
    <location>
        <begin position="1"/>
        <end position="19"/>
    </location>
</feature>
<dbReference type="InterPro" id="IPR023614">
    <property type="entry name" value="Porin_dom_sf"/>
</dbReference>
<accession>A0ABY4AL70</accession>
<dbReference type="SUPFAM" id="SSF56935">
    <property type="entry name" value="Porins"/>
    <property type="match status" value="1"/>
</dbReference>
<keyword evidence="3" id="KW-0813">Transport</keyword>
<proteinExistence type="predicted"/>
<dbReference type="EMBL" id="CP063982">
    <property type="protein sequence ID" value="UOD51036.1"/>
    <property type="molecule type" value="Genomic_DNA"/>
</dbReference>
<evidence type="ECO:0000256" key="7">
    <source>
        <dbReference type="ARBA" id="ARBA00023065"/>
    </source>
</evidence>
<dbReference type="CDD" id="cd00342">
    <property type="entry name" value="gram_neg_porins"/>
    <property type="match status" value="1"/>
</dbReference>
<dbReference type="InterPro" id="IPR050298">
    <property type="entry name" value="Gram-neg_bact_OMP"/>
</dbReference>
<evidence type="ECO:0000256" key="8">
    <source>
        <dbReference type="ARBA" id="ARBA00023114"/>
    </source>
</evidence>
<keyword evidence="8" id="KW-0626">Porin</keyword>
<evidence type="ECO:0000256" key="10">
    <source>
        <dbReference type="ARBA" id="ARBA00023237"/>
    </source>
</evidence>
<keyword evidence="9" id="KW-0472">Membrane</keyword>
<comment type="subcellular location">
    <subcellularLocation>
        <location evidence="1">Cell outer membrane</location>
        <topology evidence="1">Multi-pass membrane protein</topology>
    </subcellularLocation>
</comment>
<protein>
    <submittedName>
        <fullName evidence="13">Porin</fullName>
    </submittedName>
</protein>
<evidence type="ECO:0000256" key="3">
    <source>
        <dbReference type="ARBA" id="ARBA00022448"/>
    </source>
</evidence>
<evidence type="ECO:0000256" key="11">
    <source>
        <dbReference type="SAM" id="SignalP"/>
    </source>
</evidence>
<keyword evidence="10" id="KW-0998">Cell outer membrane</keyword>
<feature type="domain" description="Porin" evidence="12">
    <location>
        <begin position="7"/>
        <end position="378"/>
    </location>
</feature>
<keyword evidence="6 11" id="KW-0732">Signal</keyword>
<organism evidence="13 14">
    <name type="scientific">Orrella daihaiensis</name>
    <dbReference type="NCBI Taxonomy" id="2782176"/>
    <lineage>
        <taxon>Bacteria</taxon>
        <taxon>Pseudomonadati</taxon>
        <taxon>Pseudomonadota</taxon>
        <taxon>Betaproteobacteria</taxon>
        <taxon>Burkholderiales</taxon>
        <taxon>Alcaligenaceae</taxon>
        <taxon>Orrella</taxon>
    </lineage>
</organism>
<dbReference type="PANTHER" id="PTHR34501">
    <property type="entry name" value="PROTEIN YDDL-RELATED"/>
    <property type="match status" value="1"/>
</dbReference>
<evidence type="ECO:0000313" key="14">
    <source>
        <dbReference type="Proteomes" id="UP000831607"/>
    </source>
</evidence>
<dbReference type="PANTHER" id="PTHR34501:SF9">
    <property type="entry name" value="MAJOR OUTER MEMBRANE PROTEIN P.IA"/>
    <property type="match status" value="1"/>
</dbReference>
<dbReference type="Pfam" id="PF13609">
    <property type="entry name" value="Porin_4"/>
    <property type="match status" value="1"/>
</dbReference>
<sequence>MRKVVGLVAGCFVAGAASATSPVVLYGVVDTGISYVHVSRDAIDGQIPVSATQLGMDSGVQSGSRWGLRGTDDLGHGWTAAFVLEGGLNSATGQPGQGGRAFGRQSILGLVQEGFGQVYFGRQPTISTNYFAAIDPFGESFGQANIGASFGSVNTVRYDNLLQYQTPSWVGLQAGIGYSFNTGTSGLYREGAGAELAPRSDYFSTNSNMRALTAAARYARGALSIVASYDRAFAAGLIPAGSDKAAVHNPNGVTPTAWIVGATYSLGVVELAAAFGQTFDGAFSGNGPGNGWSGSGLSTVSGGAGVLFDEGFDSQSAMIGFTLPFGGLGNELMVSWQMQQPKGRLASDSTFATQSIIGAAYTYGLSKHVNLYFWASYGNNFQMISSAKSSVIGTGLRYLF</sequence>
<evidence type="ECO:0000313" key="13">
    <source>
        <dbReference type="EMBL" id="UOD51036.1"/>
    </source>
</evidence>
<comment type="subunit">
    <text evidence="2">Homotrimer.</text>
</comment>
<evidence type="ECO:0000256" key="1">
    <source>
        <dbReference type="ARBA" id="ARBA00004571"/>
    </source>
</evidence>
<reference evidence="13 14" key="1">
    <citation type="submission" date="2020-11" db="EMBL/GenBank/DDBJ databases">
        <title>Algicoccus daihaiensis sp.nov., isolated from Daihai Lake in Inner Mongolia.</title>
        <authorList>
            <person name="Kai J."/>
        </authorList>
    </citation>
    <scope>NUCLEOTIDE SEQUENCE [LARGE SCALE GENOMIC DNA]</scope>
    <source>
        <strain evidence="14">f23</strain>
    </source>
</reference>
<keyword evidence="14" id="KW-1185">Reference proteome</keyword>
<evidence type="ECO:0000256" key="4">
    <source>
        <dbReference type="ARBA" id="ARBA00022452"/>
    </source>
</evidence>
<evidence type="ECO:0000259" key="12">
    <source>
        <dbReference type="Pfam" id="PF13609"/>
    </source>
</evidence>
<evidence type="ECO:0000256" key="5">
    <source>
        <dbReference type="ARBA" id="ARBA00022692"/>
    </source>
</evidence>
<name>A0ABY4AL70_9BURK</name>
<dbReference type="InterPro" id="IPR033900">
    <property type="entry name" value="Gram_neg_porin_domain"/>
</dbReference>
<feature type="chain" id="PRO_5047547664" evidence="11">
    <location>
        <begin position="20"/>
        <end position="400"/>
    </location>
</feature>
<evidence type="ECO:0000256" key="9">
    <source>
        <dbReference type="ARBA" id="ARBA00023136"/>
    </source>
</evidence>
<evidence type="ECO:0000256" key="2">
    <source>
        <dbReference type="ARBA" id="ARBA00011233"/>
    </source>
</evidence>